<proteinExistence type="predicted"/>
<dbReference type="EMBL" id="BMKB01000002">
    <property type="protein sequence ID" value="GGA44922.1"/>
    <property type="molecule type" value="Genomic_DNA"/>
</dbReference>
<dbReference type="AlphaFoldDB" id="A0A916R8V6"/>
<accession>A0A916R8V6</accession>
<sequence>MSTVGGYKKMNWNSKQPAWKEFEIARARRRNAIKQFQAQSDALAYAFSNAFNNQINGVGEVAAMTAQARLNKRVAEMQKSMEANYAKLDKLV</sequence>
<reference evidence="1 2" key="1">
    <citation type="journal article" date="2014" name="Int. J. Syst. Evol. Microbiol.">
        <title>Complete genome sequence of Corynebacterium casei LMG S-19264T (=DSM 44701T), isolated from a smear-ripened cheese.</title>
        <authorList>
            <consortium name="US DOE Joint Genome Institute (JGI-PGF)"/>
            <person name="Walter F."/>
            <person name="Albersmeier A."/>
            <person name="Kalinowski J."/>
            <person name="Ruckert C."/>
        </authorList>
    </citation>
    <scope>NUCLEOTIDE SEQUENCE [LARGE SCALE GENOMIC DNA]</scope>
    <source>
        <strain evidence="1 2">CGMCC 1.15896</strain>
    </source>
</reference>
<dbReference type="OrthoDB" id="7961080at2"/>
<comment type="caution">
    <text evidence="1">The sequence shown here is derived from an EMBL/GenBank/DDBJ whole genome shotgun (WGS) entry which is preliminary data.</text>
</comment>
<evidence type="ECO:0000313" key="2">
    <source>
        <dbReference type="Proteomes" id="UP000596977"/>
    </source>
</evidence>
<organism evidence="1 2">
    <name type="scientific">Pelagibacterium lentulum</name>
    <dbReference type="NCBI Taxonomy" id="2029865"/>
    <lineage>
        <taxon>Bacteria</taxon>
        <taxon>Pseudomonadati</taxon>
        <taxon>Pseudomonadota</taxon>
        <taxon>Alphaproteobacteria</taxon>
        <taxon>Hyphomicrobiales</taxon>
        <taxon>Devosiaceae</taxon>
        <taxon>Pelagibacterium</taxon>
    </lineage>
</organism>
<gene>
    <name evidence="1" type="ORF">GCM10011499_13260</name>
</gene>
<protein>
    <submittedName>
        <fullName evidence="1">Uncharacterized protein</fullName>
    </submittedName>
</protein>
<dbReference type="Proteomes" id="UP000596977">
    <property type="component" value="Unassembled WGS sequence"/>
</dbReference>
<dbReference type="RefSeq" id="WP_127072815.1">
    <property type="nucleotide sequence ID" value="NZ_BMKB01000002.1"/>
</dbReference>
<evidence type="ECO:0000313" key="1">
    <source>
        <dbReference type="EMBL" id="GGA44922.1"/>
    </source>
</evidence>
<name>A0A916R8V6_9HYPH</name>
<keyword evidence="2" id="KW-1185">Reference proteome</keyword>